<dbReference type="AlphaFoldDB" id="A0A382AKQ1"/>
<dbReference type="EMBL" id="UINC01025809">
    <property type="protein sequence ID" value="SVB02086.1"/>
    <property type="molecule type" value="Genomic_DNA"/>
</dbReference>
<name>A0A382AKQ1_9ZZZZ</name>
<protein>
    <recommendedName>
        <fullName evidence="2">DUF1552 domain-containing protein</fullName>
    </recommendedName>
</protein>
<gene>
    <name evidence="1" type="ORF">METZ01_LOCUS154940</name>
</gene>
<evidence type="ECO:0008006" key="2">
    <source>
        <dbReference type="Google" id="ProtNLM"/>
    </source>
</evidence>
<dbReference type="PROSITE" id="PS51318">
    <property type="entry name" value="TAT"/>
    <property type="match status" value="1"/>
</dbReference>
<dbReference type="InterPro" id="IPR006311">
    <property type="entry name" value="TAT_signal"/>
</dbReference>
<accession>A0A382AKQ1</accession>
<evidence type="ECO:0000313" key="1">
    <source>
        <dbReference type="EMBL" id="SVB02086.1"/>
    </source>
</evidence>
<proteinExistence type="predicted"/>
<sequence length="475" mass="49914">MFTNEKLNRRSCLKGLSLGVGGALFAPLLQKVAAAASGNVTPPKRFIFFLFTNGFQESGAIPVGWKRGADAIRQESLKGAELPRDIAAFAPFQDRMTIVQGLQGRHCARGHAGDYSALSGVNSPAAGNLPRAQTIDGALAKALPGIFPMVGLGIAGGKNTQATYGTSAWGKGSPIAIQCRPELAYQSLFGSIGATGNDFLARKNLLDSISQDVRWLQSQIAGPEKELVEHHFGALEALSKRDGQMAQLQEAGTLRREAPKMPATPPKSMVDVTAAQCDVAAAALISGLTNVVTITSGVGSIFGTDYSGISPSPVHGIGHGTIDPNLEVPGLEILRRYREHHSTQAARLLKKLQATPEGNGTMLDNTVLVFTSDCSNTQHCRGTNWPMVLVGDLGGTLKTGQYVSYPMSRGSQNGRKIEGHGNNNAVDEGVITPTDNPTINALYCSLLHAAGAPRDAFNAGTAPAELCGPLGELLV</sequence>
<organism evidence="1">
    <name type="scientific">marine metagenome</name>
    <dbReference type="NCBI Taxonomy" id="408172"/>
    <lineage>
        <taxon>unclassified sequences</taxon>
        <taxon>metagenomes</taxon>
        <taxon>ecological metagenomes</taxon>
    </lineage>
</organism>
<dbReference type="Pfam" id="PF07586">
    <property type="entry name" value="HXXSHH"/>
    <property type="match status" value="1"/>
</dbReference>
<dbReference type="InterPro" id="IPR011447">
    <property type="entry name" value="DUF1552"/>
</dbReference>
<reference evidence="1" key="1">
    <citation type="submission" date="2018-05" db="EMBL/GenBank/DDBJ databases">
        <authorList>
            <person name="Lanie J.A."/>
            <person name="Ng W.-L."/>
            <person name="Kazmierczak K.M."/>
            <person name="Andrzejewski T.M."/>
            <person name="Davidsen T.M."/>
            <person name="Wayne K.J."/>
            <person name="Tettelin H."/>
            <person name="Glass J.I."/>
            <person name="Rusch D."/>
            <person name="Podicherti R."/>
            <person name="Tsui H.-C.T."/>
            <person name="Winkler M.E."/>
        </authorList>
    </citation>
    <scope>NUCLEOTIDE SEQUENCE</scope>
</reference>